<gene>
    <name evidence="9" type="ORF">Agub_g11367</name>
</gene>
<feature type="compositionally biased region" description="Low complexity" evidence="7">
    <location>
        <begin position="266"/>
        <end position="280"/>
    </location>
</feature>
<feature type="compositionally biased region" description="Gly residues" evidence="7">
    <location>
        <begin position="281"/>
        <end position="314"/>
    </location>
</feature>
<accession>A0AAD3DYV6</accession>
<sequence length="344" mass="34242">GGETGEGDAAEEEEHRGVRSKSAAAGASGEKATNGNGCKDSSSRGSGKSGGGGGSSAVRRKASSCSSSTITSTTTATTATTTAANNNSSASSGSWLGMSGWGFGRKTPATQPASKAADTGTSSANNKAGDGKESTGASSSNSAAAAAAVAKKSRKISGRCWMAEEFPIRLSQLLPVLQVVGTANKVIAKVEKFMRKYGDLDMFPVKVQVPLVLTVYVLLSFKQFRLLGDPRQQPGAQQPPGDDFFEVPPGYTQGTLEDHELFAPCGSSAEGARSGSAGATAGSGTGGDKGGGVGCGGEPSSGAREQGGGGGGAGAPRKLTLLRGTVMEDEMGLGDDMGDLGIGN</sequence>
<dbReference type="InterPro" id="IPR021832">
    <property type="entry name" value="ANKRD13"/>
</dbReference>
<feature type="compositionally biased region" description="Low complexity" evidence="7">
    <location>
        <begin position="20"/>
        <end position="32"/>
    </location>
</feature>
<evidence type="ECO:0000256" key="6">
    <source>
        <dbReference type="ARBA" id="ARBA00023136"/>
    </source>
</evidence>
<comment type="subcellular location">
    <subcellularLocation>
        <location evidence="2">Endomembrane system</location>
    </subcellularLocation>
    <subcellularLocation>
        <location evidence="1">Endoplasmic reticulum</location>
    </subcellularLocation>
</comment>
<feature type="compositionally biased region" description="Polar residues" evidence="7">
    <location>
        <begin position="108"/>
        <end position="126"/>
    </location>
</feature>
<keyword evidence="6" id="KW-0472">Membrane</keyword>
<feature type="region of interest" description="Disordered" evidence="7">
    <location>
        <begin position="230"/>
        <end position="250"/>
    </location>
</feature>
<dbReference type="Proteomes" id="UP001054857">
    <property type="component" value="Unassembled WGS sequence"/>
</dbReference>
<dbReference type="InterPro" id="IPR055285">
    <property type="entry name" value="ANKRD13_C"/>
</dbReference>
<dbReference type="Pfam" id="PF11904">
    <property type="entry name" value="ANKRD13_C"/>
    <property type="match status" value="1"/>
</dbReference>
<feature type="compositionally biased region" description="Acidic residues" evidence="7">
    <location>
        <begin position="327"/>
        <end position="338"/>
    </location>
</feature>
<dbReference type="PANTHER" id="PTHR12447:SF25">
    <property type="entry name" value="ANKYRIN REPEAT DOMAIN-CONTAINING PROTEIN 13C"/>
    <property type="match status" value="1"/>
</dbReference>
<feature type="region of interest" description="Disordered" evidence="7">
    <location>
        <begin position="265"/>
        <end position="344"/>
    </location>
</feature>
<keyword evidence="5" id="KW-0040">ANK repeat</keyword>
<dbReference type="AlphaFoldDB" id="A0AAD3DYV6"/>
<feature type="region of interest" description="Disordered" evidence="7">
    <location>
        <begin position="1"/>
        <end position="142"/>
    </location>
</feature>
<protein>
    <recommendedName>
        <fullName evidence="8">Ankyrin repeat domain-containing protein</fullName>
    </recommendedName>
</protein>
<evidence type="ECO:0000313" key="9">
    <source>
        <dbReference type="EMBL" id="GFR49347.1"/>
    </source>
</evidence>
<keyword evidence="10" id="KW-1185">Reference proteome</keyword>
<evidence type="ECO:0000256" key="5">
    <source>
        <dbReference type="ARBA" id="ARBA00023043"/>
    </source>
</evidence>
<feature type="non-terminal residue" evidence="9">
    <location>
        <position position="1"/>
    </location>
</feature>
<dbReference type="PANTHER" id="PTHR12447">
    <property type="entry name" value="ANKYRIN REPEAT DOMAIN-CONTAINING PROTEIN 13"/>
    <property type="match status" value="1"/>
</dbReference>
<feature type="domain" description="Ankyrin repeat" evidence="8">
    <location>
        <begin position="73"/>
        <end position="252"/>
    </location>
</feature>
<dbReference type="GO" id="GO:0005783">
    <property type="term" value="C:endoplasmic reticulum"/>
    <property type="evidence" value="ECO:0007669"/>
    <property type="project" value="UniProtKB-SubCell"/>
</dbReference>
<organism evidence="9 10">
    <name type="scientific">Astrephomene gubernaculifera</name>
    <dbReference type="NCBI Taxonomy" id="47775"/>
    <lineage>
        <taxon>Eukaryota</taxon>
        <taxon>Viridiplantae</taxon>
        <taxon>Chlorophyta</taxon>
        <taxon>core chlorophytes</taxon>
        <taxon>Chlorophyceae</taxon>
        <taxon>CS clade</taxon>
        <taxon>Chlamydomonadales</taxon>
        <taxon>Astrephomenaceae</taxon>
        <taxon>Astrephomene</taxon>
    </lineage>
</organism>
<comment type="caution">
    <text evidence="9">The sequence shown here is derived from an EMBL/GenBank/DDBJ whole genome shotgun (WGS) entry which is preliminary data.</text>
</comment>
<proteinExistence type="predicted"/>
<reference evidence="9 10" key="1">
    <citation type="journal article" date="2021" name="Sci. Rep.">
        <title>Genome sequencing of the multicellular alga Astrephomene provides insights into convergent evolution of germ-soma differentiation.</title>
        <authorList>
            <person name="Yamashita S."/>
            <person name="Yamamoto K."/>
            <person name="Matsuzaki R."/>
            <person name="Suzuki S."/>
            <person name="Yamaguchi H."/>
            <person name="Hirooka S."/>
            <person name="Minakuchi Y."/>
            <person name="Miyagishima S."/>
            <person name="Kawachi M."/>
            <person name="Toyoda A."/>
            <person name="Nozaki H."/>
        </authorList>
    </citation>
    <scope>NUCLEOTIDE SEQUENCE [LARGE SCALE GENOMIC DNA]</scope>
    <source>
        <strain evidence="9 10">NIES-4017</strain>
    </source>
</reference>
<evidence type="ECO:0000256" key="2">
    <source>
        <dbReference type="ARBA" id="ARBA00004308"/>
    </source>
</evidence>
<evidence type="ECO:0000256" key="7">
    <source>
        <dbReference type="SAM" id="MobiDB-lite"/>
    </source>
</evidence>
<feature type="compositionally biased region" description="Acidic residues" evidence="7">
    <location>
        <begin position="1"/>
        <end position="12"/>
    </location>
</feature>
<keyword evidence="4" id="KW-0256">Endoplasmic reticulum</keyword>
<dbReference type="EMBL" id="BMAR01000029">
    <property type="protein sequence ID" value="GFR49347.1"/>
    <property type="molecule type" value="Genomic_DNA"/>
</dbReference>
<name>A0AAD3DYV6_9CHLO</name>
<feature type="compositionally biased region" description="Low complexity" evidence="7">
    <location>
        <begin position="230"/>
        <end position="242"/>
    </location>
</feature>
<keyword evidence="3" id="KW-0677">Repeat</keyword>
<evidence type="ECO:0000256" key="1">
    <source>
        <dbReference type="ARBA" id="ARBA00004240"/>
    </source>
</evidence>
<evidence type="ECO:0000259" key="8">
    <source>
        <dbReference type="Pfam" id="PF11904"/>
    </source>
</evidence>
<evidence type="ECO:0000256" key="3">
    <source>
        <dbReference type="ARBA" id="ARBA00022737"/>
    </source>
</evidence>
<evidence type="ECO:0000313" key="10">
    <source>
        <dbReference type="Proteomes" id="UP001054857"/>
    </source>
</evidence>
<feature type="compositionally biased region" description="Low complexity" evidence="7">
    <location>
        <begin position="63"/>
        <end position="92"/>
    </location>
</feature>
<evidence type="ECO:0000256" key="4">
    <source>
        <dbReference type="ARBA" id="ARBA00022824"/>
    </source>
</evidence>